<keyword evidence="2" id="KW-1185">Reference proteome</keyword>
<dbReference type="InterPro" id="IPR036819">
    <property type="entry name" value="Subtilisin_inhibitor-like_sf"/>
</dbReference>
<accession>A0A2V5L764</accession>
<dbReference type="GO" id="GO:0004867">
    <property type="term" value="F:serine-type endopeptidase inhibitor activity"/>
    <property type="evidence" value="ECO:0007669"/>
    <property type="project" value="InterPro"/>
</dbReference>
<dbReference type="Proteomes" id="UP000247832">
    <property type="component" value="Unassembled WGS sequence"/>
</dbReference>
<reference evidence="1 2" key="1">
    <citation type="submission" date="2018-05" db="EMBL/GenBank/DDBJ databases">
        <title>Genetic diversity of glacier-inhabiting Cryobacterium bacteria in China and description of Cryobacterium mengkeensis sp. nov. and Arthrobacter glacialis sp. nov.</title>
        <authorList>
            <person name="Liu Q."/>
            <person name="Xin Y.-H."/>
        </authorList>
    </citation>
    <scope>NUCLEOTIDE SEQUENCE [LARGE SCALE GENOMIC DNA]</scope>
    <source>
        <strain evidence="1 2">LI2</strain>
    </source>
</reference>
<name>A0A2V5L764_9MICC</name>
<gene>
    <name evidence="1" type="ORF">CVV68_10795</name>
</gene>
<organism evidence="1 2">
    <name type="scientific">Arthrobacter livingstonensis</name>
    <dbReference type="NCBI Taxonomy" id="670078"/>
    <lineage>
        <taxon>Bacteria</taxon>
        <taxon>Bacillati</taxon>
        <taxon>Actinomycetota</taxon>
        <taxon>Actinomycetes</taxon>
        <taxon>Micrococcales</taxon>
        <taxon>Micrococcaceae</taxon>
        <taxon>Arthrobacter</taxon>
    </lineage>
</organism>
<sequence length="118" mass="11838">MGSGTDLSITVTPSVGAQPHTYRLVAANGAPGPESTVPAPGAALAALDRFGEGIFFPVPGLPQQCKDVYGGPEVAVVAGVFKGRAVKATFKRTDSCQIARWQALAPLFGAVAGGTGAV</sequence>
<proteinExistence type="predicted"/>
<dbReference type="OrthoDB" id="3427327at2"/>
<evidence type="ECO:0000313" key="2">
    <source>
        <dbReference type="Proteomes" id="UP000247832"/>
    </source>
</evidence>
<comment type="caution">
    <text evidence="1">The sequence shown here is derived from an EMBL/GenBank/DDBJ whole genome shotgun (WGS) entry which is preliminary data.</text>
</comment>
<evidence type="ECO:0000313" key="1">
    <source>
        <dbReference type="EMBL" id="PYI67325.1"/>
    </source>
</evidence>
<dbReference type="AlphaFoldDB" id="A0A2V5L764"/>
<protein>
    <submittedName>
        <fullName evidence="1">Serine protease inhibitor</fullName>
    </submittedName>
</protein>
<dbReference type="Gene3D" id="3.30.350.10">
    <property type="entry name" value="Subtilisin inhibitor-like"/>
    <property type="match status" value="1"/>
</dbReference>
<dbReference type="EMBL" id="QJVD01000010">
    <property type="protein sequence ID" value="PYI67325.1"/>
    <property type="molecule type" value="Genomic_DNA"/>
</dbReference>
<dbReference type="SUPFAM" id="SSF55399">
    <property type="entry name" value="Subtilisin inhibitor"/>
    <property type="match status" value="1"/>
</dbReference>